<keyword evidence="6" id="KW-0963">Cytoplasm</keyword>
<dbReference type="InterPro" id="IPR007875">
    <property type="entry name" value="Sprouty"/>
</dbReference>
<evidence type="ECO:0000256" key="1">
    <source>
        <dbReference type="ARBA" id="ARBA00004496"/>
    </source>
</evidence>
<evidence type="ECO:0000256" key="3">
    <source>
        <dbReference type="ARBA" id="ARBA00010964"/>
    </source>
</evidence>
<dbReference type="InterPro" id="IPR051192">
    <property type="entry name" value="Sprouty_domain"/>
</dbReference>
<evidence type="ECO:0000256" key="4">
    <source>
        <dbReference type="ARBA" id="ARBA00018854"/>
    </source>
</evidence>
<gene>
    <name evidence="10" type="primary">SPRY2</name>
</gene>
<evidence type="ECO:0000256" key="7">
    <source>
        <dbReference type="ARBA" id="ARBA00023136"/>
    </source>
</evidence>
<dbReference type="GO" id="GO:0032587">
    <property type="term" value="C:ruffle membrane"/>
    <property type="evidence" value="ECO:0007669"/>
    <property type="project" value="UniProtKB-SubCell"/>
</dbReference>
<dbReference type="GO" id="GO:0009966">
    <property type="term" value="P:regulation of signal transduction"/>
    <property type="evidence" value="ECO:0007669"/>
    <property type="project" value="InterPro"/>
</dbReference>
<dbReference type="GO" id="GO:0005737">
    <property type="term" value="C:cytoplasm"/>
    <property type="evidence" value="ECO:0007669"/>
    <property type="project" value="UniProtKB-SubCell"/>
</dbReference>
<feature type="compositionally biased region" description="Low complexity" evidence="9">
    <location>
        <begin position="104"/>
        <end position="131"/>
    </location>
</feature>
<name>A0A8D0XIA8_PIG</name>
<evidence type="ECO:0000256" key="5">
    <source>
        <dbReference type="ARBA" id="ARBA00022473"/>
    </source>
</evidence>
<accession>A0A8D0XIA8</accession>
<sequence length="334" mass="36420">MEARAQSGSGSQPLLQAPRDGGRQRGEPDPRDALTQQVHVLSLDQIRAIRNTNEYTEGPTVVPRPGLKPAPRPSAQHKHERLNGLPEHRQPPRLQHSQAHVSVRASLSRSISTVSSGSRSSTRTSTSSNSSEQRLLGSSFSSGPVADGIIRVQPKSELKPGELKPLSKEDLGLHAYRCEDCGKCKCKECTYPRPLPSDWICDKQCLCSAQNVIDYGTCVCCVKVACGDLARKMLEPLISHAEASTSFLPSHQNCSHHCPAQNVCIAVEVSTRGPHPPTSSTNRFRVPLLPNTTRLAPVQAKFLKRHSPTIAQTVFSARTSLLCYSLHPKLDISP</sequence>
<organism evidence="10 11">
    <name type="scientific">Sus scrofa</name>
    <name type="common">Pig</name>
    <dbReference type="NCBI Taxonomy" id="9823"/>
    <lineage>
        <taxon>Eukaryota</taxon>
        <taxon>Metazoa</taxon>
        <taxon>Chordata</taxon>
        <taxon>Craniata</taxon>
        <taxon>Vertebrata</taxon>
        <taxon>Euteleostomi</taxon>
        <taxon>Mammalia</taxon>
        <taxon>Eutheria</taxon>
        <taxon>Laurasiatheria</taxon>
        <taxon>Artiodactyla</taxon>
        <taxon>Suina</taxon>
        <taxon>Suidae</taxon>
        <taxon>Sus</taxon>
    </lineage>
</organism>
<reference evidence="10" key="1">
    <citation type="submission" date="2025-08" db="UniProtKB">
        <authorList>
            <consortium name="Ensembl"/>
        </authorList>
    </citation>
    <scope>IDENTIFICATION</scope>
</reference>
<comment type="subunit">
    <text evidence="8">Forms heterodimers with SPRY1. Forms a tripartite complex containing GAB1, METTL13 and SPRY2. Within the complex interacts with METTL13. Interacts with RAF1. Interacts (via C-terminus) with TESK1 (via C-terminus); the interaction disrupts SPRY2 interaction with GRB2, potentially via disruption of SPRY2 serine dephosphorylation. Interacts with PPP2R1A/PP2A-A and PPP2CA/PP2A-C; the interaction with PPP2CA/PP2A-C is inhibited by interaction with TESK1, possibly by vesicular sequestration of SPRY2. Inhibition of the interaction with the serine/threonine-protein phosphatase 2A (PP2A) holoenzyme results in loss of PP2A-mediated dephosphorylation, resulting in the loss of SPRY2 interaction with GRB2. Interacts with GRB2. Interacts with CBL/C-CBL; the interaction inhibits CBL-mediated ubiquitination of EGFR. Interacts (via C-terminus) with CAV1 (via C-terminus).</text>
</comment>
<dbReference type="Proteomes" id="UP000694570">
    <property type="component" value="Unplaced"/>
</dbReference>
<evidence type="ECO:0000313" key="11">
    <source>
        <dbReference type="Proteomes" id="UP000694570"/>
    </source>
</evidence>
<feature type="region of interest" description="Disordered" evidence="9">
    <location>
        <begin position="51"/>
        <end position="140"/>
    </location>
</feature>
<feature type="compositionally biased region" description="Polar residues" evidence="9">
    <location>
        <begin position="1"/>
        <end position="14"/>
    </location>
</feature>
<comment type="subcellular location">
    <subcellularLocation>
        <location evidence="2">Cell projection</location>
        <location evidence="2">Ruffle membrane</location>
    </subcellularLocation>
    <subcellularLocation>
        <location evidence="1">Cytoplasm</location>
    </subcellularLocation>
</comment>
<evidence type="ECO:0000256" key="8">
    <source>
        <dbReference type="ARBA" id="ARBA00046873"/>
    </source>
</evidence>
<feature type="region of interest" description="Disordered" evidence="9">
    <location>
        <begin position="1"/>
        <end position="36"/>
    </location>
</feature>
<dbReference type="PANTHER" id="PTHR12365">
    <property type="entry name" value="SPROUTY"/>
    <property type="match status" value="1"/>
</dbReference>
<keyword evidence="7" id="KW-0472">Membrane</keyword>
<evidence type="ECO:0000256" key="6">
    <source>
        <dbReference type="ARBA" id="ARBA00022490"/>
    </source>
</evidence>
<dbReference type="Ensembl" id="ENSSSCT00030076797.1">
    <property type="protein sequence ID" value="ENSSSCP00030035061.1"/>
    <property type="gene ID" value="ENSSSCG00030055135.1"/>
</dbReference>
<evidence type="ECO:0000256" key="2">
    <source>
        <dbReference type="ARBA" id="ARBA00004632"/>
    </source>
</evidence>
<dbReference type="AlphaFoldDB" id="A0A8D0XIA8"/>
<proteinExistence type="inferred from homology"/>
<feature type="compositionally biased region" description="Basic and acidic residues" evidence="9">
    <location>
        <begin position="20"/>
        <end position="32"/>
    </location>
</feature>
<evidence type="ECO:0000256" key="9">
    <source>
        <dbReference type="SAM" id="MobiDB-lite"/>
    </source>
</evidence>
<comment type="similarity">
    <text evidence="3">Belongs to the sprouty family.</text>
</comment>
<evidence type="ECO:0000313" key="10">
    <source>
        <dbReference type="Ensembl" id="ENSSSCP00030035061.1"/>
    </source>
</evidence>
<dbReference type="PANTHER" id="PTHR12365:SF8">
    <property type="entry name" value="PROTEIN SPROUTY HOMOLOG 2"/>
    <property type="match status" value="1"/>
</dbReference>
<protein>
    <recommendedName>
        <fullName evidence="4">Protein sprouty homolog 2</fullName>
    </recommendedName>
</protein>
<dbReference type="Pfam" id="PF05210">
    <property type="entry name" value="Sprouty"/>
    <property type="match status" value="1"/>
</dbReference>
<keyword evidence="5" id="KW-0217">Developmental protein</keyword>